<dbReference type="EMBL" id="MFZF01000007">
    <property type="protein sequence ID" value="OGK17030.1"/>
    <property type="molecule type" value="Genomic_DNA"/>
</dbReference>
<reference evidence="4 5" key="1">
    <citation type="journal article" date="2016" name="Nat. Commun.">
        <title>Thousands of microbial genomes shed light on interconnected biogeochemical processes in an aquifer system.</title>
        <authorList>
            <person name="Anantharaman K."/>
            <person name="Brown C.T."/>
            <person name="Hug L.A."/>
            <person name="Sharon I."/>
            <person name="Castelle C.J."/>
            <person name="Probst A.J."/>
            <person name="Thomas B.C."/>
            <person name="Singh A."/>
            <person name="Wilkins M.J."/>
            <person name="Karaoz U."/>
            <person name="Brodie E.L."/>
            <person name="Williams K.H."/>
            <person name="Hubbard S.S."/>
            <person name="Banfield J.F."/>
        </authorList>
    </citation>
    <scope>NUCLEOTIDE SEQUENCE [LARGE SCALE GENOMIC DNA]</scope>
</reference>
<keyword evidence="2" id="KW-1133">Transmembrane helix</keyword>
<sequence length="225" mass="25708">MKENLSGSLISRPLYNAYPKRIVDVVLAVTLLVLFSPVCFFVAIAIKLDSLGPVLADIPERVGQGNTLFNFHKFRSMIVNSHFALRTDKKFKELYEQYKKNSFKLTEDPRITRVGKFIRKYSLDELPQFINVIKGEMSIVGPRAYYPDELEEQQRKYPKTRPMVAKVLSVRPGITGLWQVSGRSEVNFDKRIAIDAYYVDNMSLLNDVIIILKTPWAMLSAKGAV</sequence>
<dbReference type="GO" id="GO:0016780">
    <property type="term" value="F:phosphotransferase activity, for other substituted phosphate groups"/>
    <property type="evidence" value="ECO:0007669"/>
    <property type="project" value="TreeGrafter"/>
</dbReference>
<dbReference type="AlphaFoldDB" id="A0A1F7GDI5"/>
<evidence type="ECO:0000313" key="4">
    <source>
        <dbReference type="EMBL" id="OGK17030.1"/>
    </source>
</evidence>
<comment type="caution">
    <text evidence="4">The sequence shown here is derived from an EMBL/GenBank/DDBJ whole genome shotgun (WGS) entry which is preliminary data.</text>
</comment>
<evidence type="ECO:0000256" key="1">
    <source>
        <dbReference type="ARBA" id="ARBA00006464"/>
    </source>
</evidence>
<dbReference type="PANTHER" id="PTHR30576">
    <property type="entry name" value="COLANIC BIOSYNTHESIS UDP-GLUCOSE LIPID CARRIER TRANSFERASE"/>
    <property type="match status" value="1"/>
</dbReference>
<keyword evidence="2" id="KW-0812">Transmembrane</keyword>
<proteinExistence type="inferred from homology"/>
<dbReference type="Pfam" id="PF02397">
    <property type="entry name" value="Bac_transf"/>
    <property type="match status" value="1"/>
</dbReference>
<organism evidence="4 5">
    <name type="scientific">Candidatus Roizmanbacteria bacterium RIFCSPHIGHO2_01_FULL_39_12b</name>
    <dbReference type="NCBI Taxonomy" id="1802030"/>
    <lineage>
        <taxon>Bacteria</taxon>
        <taxon>Candidatus Roizmaniibacteriota</taxon>
    </lineage>
</organism>
<dbReference type="Proteomes" id="UP000178372">
    <property type="component" value="Unassembled WGS sequence"/>
</dbReference>
<evidence type="ECO:0000256" key="2">
    <source>
        <dbReference type="SAM" id="Phobius"/>
    </source>
</evidence>
<feature type="domain" description="Bacterial sugar transferase" evidence="3">
    <location>
        <begin position="20"/>
        <end position="219"/>
    </location>
</feature>
<accession>A0A1F7GDI5</accession>
<dbReference type="PANTHER" id="PTHR30576:SF10">
    <property type="entry name" value="SLL5057 PROTEIN"/>
    <property type="match status" value="1"/>
</dbReference>
<protein>
    <recommendedName>
        <fullName evidence="3">Bacterial sugar transferase domain-containing protein</fullName>
    </recommendedName>
</protein>
<dbReference type="InterPro" id="IPR003362">
    <property type="entry name" value="Bact_transf"/>
</dbReference>
<feature type="transmembrane region" description="Helical" evidence="2">
    <location>
        <begin position="21"/>
        <end position="46"/>
    </location>
</feature>
<gene>
    <name evidence="4" type="ORF">A2690_02565</name>
</gene>
<evidence type="ECO:0000259" key="3">
    <source>
        <dbReference type="Pfam" id="PF02397"/>
    </source>
</evidence>
<keyword evidence="2" id="KW-0472">Membrane</keyword>
<name>A0A1F7GDI5_9BACT</name>
<evidence type="ECO:0000313" key="5">
    <source>
        <dbReference type="Proteomes" id="UP000178372"/>
    </source>
</evidence>
<comment type="similarity">
    <text evidence="1">Belongs to the bacterial sugar transferase family.</text>
</comment>